<dbReference type="GO" id="GO:0004813">
    <property type="term" value="F:alanine-tRNA ligase activity"/>
    <property type="evidence" value="ECO:0007669"/>
    <property type="project" value="InterPro"/>
</dbReference>
<dbReference type="GO" id="GO:0005524">
    <property type="term" value="F:ATP binding"/>
    <property type="evidence" value="ECO:0007669"/>
    <property type="project" value="InterPro"/>
</dbReference>
<dbReference type="PANTHER" id="PTHR43462">
    <property type="entry name" value="ALANYL-TRNA EDITING PROTEIN"/>
    <property type="match status" value="1"/>
</dbReference>
<dbReference type="Pfam" id="PF07973">
    <property type="entry name" value="tRNA_SAD"/>
    <property type="match status" value="1"/>
</dbReference>
<dbReference type="InterPro" id="IPR051335">
    <property type="entry name" value="Alanyl-tRNA_Editing_Enzymes"/>
</dbReference>
<dbReference type="GO" id="GO:0002161">
    <property type="term" value="F:aminoacyl-tRNA deacylase activity"/>
    <property type="evidence" value="ECO:0007669"/>
    <property type="project" value="UniProtKB-ARBA"/>
</dbReference>
<dbReference type="InterPro" id="IPR009000">
    <property type="entry name" value="Transl_B-barrel_sf"/>
</dbReference>
<dbReference type="Gene3D" id="3.10.310.40">
    <property type="match status" value="1"/>
</dbReference>
<accession>A0A2Z2KJW0</accession>
<dbReference type="EMBL" id="CP021780">
    <property type="protein sequence ID" value="ASA26297.1"/>
    <property type="molecule type" value="Genomic_DNA"/>
</dbReference>
<proteinExistence type="predicted"/>
<dbReference type="GO" id="GO:0005737">
    <property type="term" value="C:cytoplasm"/>
    <property type="evidence" value="ECO:0007669"/>
    <property type="project" value="UniProtKB-SubCell"/>
</dbReference>
<feature type="domain" description="Alanyl-transfer RNA synthetases family profile" evidence="6">
    <location>
        <begin position="1"/>
        <end position="235"/>
    </location>
</feature>
<feature type="coiled-coil region" evidence="5">
    <location>
        <begin position="251"/>
        <end position="285"/>
    </location>
</feature>
<evidence type="ECO:0000256" key="1">
    <source>
        <dbReference type="ARBA" id="ARBA00001947"/>
    </source>
</evidence>
<dbReference type="GO" id="GO:0003676">
    <property type="term" value="F:nucleic acid binding"/>
    <property type="evidence" value="ECO:0007669"/>
    <property type="project" value="InterPro"/>
</dbReference>
<evidence type="ECO:0000313" key="8">
    <source>
        <dbReference type="Proteomes" id="UP000249890"/>
    </source>
</evidence>
<dbReference type="Gene3D" id="2.40.30.130">
    <property type="match status" value="1"/>
</dbReference>
<dbReference type="SMART" id="SM00863">
    <property type="entry name" value="tRNA_SAD"/>
    <property type="match status" value="1"/>
</dbReference>
<keyword evidence="3" id="KW-0479">Metal-binding</keyword>
<keyword evidence="7" id="KW-0378">Hydrolase</keyword>
<protein>
    <submittedName>
        <fullName evidence="7">Hydrolase</fullName>
    </submittedName>
</protein>
<dbReference type="Gene3D" id="3.30.980.10">
    <property type="entry name" value="Threonyl-trna Synthetase, Chain A, domain 2"/>
    <property type="match status" value="1"/>
</dbReference>
<dbReference type="InterPro" id="IPR018165">
    <property type="entry name" value="Ala-tRNA-synth_IIc_core"/>
</dbReference>
<evidence type="ECO:0000259" key="6">
    <source>
        <dbReference type="PROSITE" id="PS50860"/>
    </source>
</evidence>
<reference evidence="7 8" key="1">
    <citation type="submission" date="2017-06" db="EMBL/GenBank/DDBJ databases">
        <title>Complete genome sequence of Paenibacillus donghaensis KCTC 13049T isolated from East Sea sediment, South Korea.</title>
        <authorList>
            <person name="Jung B.K."/>
            <person name="Hong S.-J."/>
            <person name="Shin J.-H."/>
        </authorList>
    </citation>
    <scope>NUCLEOTIDE SEQUENCE [LARGE SCALE GENOMIC DNA]</scope>
    <source>
        <strain evidence="7 8">KCTC 13049</strain>
    </source>
</reference>
<dbReference type="GO" id="GO:0006419">
    <property type="term" value="P:alanyl-tRNA aminoacylation"/>
    <property type="evidence" value="ECO:0007669"/>
    <property type="project" value="InterPro"/>
</dbReference>
<name>A0A2Z2KJW0_9BACL</name>
<comment type="subcellular location">
    <subcellularLocation>
        <location evidence="2">Cytoplasm</location>
    </subcellularLocation>
</comment>
<gene>
    <name evidence="7" type="ORF">B9T62_12000</name>
</gene>
<dbReference type="Proteomes" id="UP000249890">
    <property type="component" value="Chromosome"/>
</dbReference>
<dbReference type="AlphaFoldDB" id="A0A2Z2KJW0"/>
<comment type="cofactor">
    <cofactor evidence="1">
        <name>Zn(2+)</name>
        <dbReference type="ChEBI" id="CHEBI:29105"/>
    </cofactor>
</comment>
<keyword evidence="8" id="KW-1185">Reference proteome</keyword>
<dbReference type="InterPro" id="IPR018163">
    <property type="entry name" value="Thr/Ala-tRNA-synth_IIc_edit"/>
</dbReference>
<dbReference type="SUPFAM" id="SSF50447">
    <property type="entry name" value="Translation proteins"/>
    <property type="match status" value="1"/>
</dbReference>
<sequence>MTDKLYYDSAYISMWETTIQEVLEREDGIYVALEQTAFYPHGGGQPCDRGEISGIAVLDVVSEEGKVLHKLESLPQERQGSCRLDWETRFDHMQQHSGQHLLSAVCLKLAGAVTASFHLGNEDCTIDVERVELSETLLASIEQEVNLEIYRNHRIVSHWVSAQEAAKLPLVKAPTVTEEIRIVEIQEVEYNACGGTHVAATGEIGIIKLLRTEKIKGKTRIYFKCGTRALNEFNEQMKILAALSVRFNTGKEEIMDRIQKADQEQKLLQSQLNAAKEQLDSYLAQELLAQEDGGLISYIFADKPLKDLQSLATKLTAQTDAAVLLATTMESKLVYAHSGSGELSCGAFFKTHLAGFNGKGGGSAVMAQAGFPSWDEALSFYEFTRAQAR</sequence>
<evidence type="ECO:0000313" key="7">
    <source>
        <dbReference type="EMBL" id="ASA26297.1"/>
    </source>
</evidence>
<evidence type="ECO:0000256" key="2">
    <source>
        <dbReference type="ARBA" id="ARBA00004496"/>
    </source>
</evidence>
<evidence type="ECO:0000256" key="4">
    <source>
        <dbReference type="ARBA" id="ARBA00022833"/>
    </source>
</evidence>
<dbReference type="OrthoDB" id="9812949at2"/>
<dbReference type="KEGG" id="pdh:B9T62_12000"/>
<dbReference type="SUPFAM" id="SSF55186">
    <property type="entry name" value="ThrRS/AlaRS common domain"/>
    <property type="match status" value="1"/>
</dbReference>
<dbReference type="GO" id="GO:0046872">
    <property type="term" value="F:metal ion binding"/>
    <property type="evidence" value="ECO:0007669"/>
    <property type="project" value="UniProtKB-KW"/>
</dbReference>
<organism evidence="7 8">
    <name type="scientific">Paenibacillus donghaensis</name>
    <dbReference type="NCBI Taxonomy" id="414771"/>
    <lineage>
        <taxon>Bacteria</taxon>
        <taxon>Bacillati</taxon>
        <taxon>Bacillota</taxon>
        <taxon>Bacilli</taxon>
        <taxon>Bacillales</taxon>
        <taxon>Paenibacillaceae</taxon>
        <taxon>Paenibacillus</taxon>
    </lineage>
</organism>
<dbReference type="RefSeq" id="WP_087920242.1">
    <property type="nucleotide sequence ID" value="NZ_CP021780.1"/>
</dbReference>
<dbReference type="PROSITE" id="PS50860">
    <property type="entry name" value="AA_TRNA_LIGASE_II_ALA"/>
    <property type="match status" value="1"/>
</dbReference>
<keyword evidence="5" id="KW-0175">Coiled coil</keyword>
<evidence type="ECO:0000256" key="5">
    <source>
        <dbReference type="SAM" id="Coils"/>
    </source>
</evidence>
<evidence type="ECO:0000256" key="3">
    <source>
        <dbReference type="ARBA" id="ARBA00022723"/>
    </source>
</evidence>
<keyword evidence="4" id="KW-0862">Zinc</keyword>
<dbReference type="PANTHER" id="PTHR43462:SF1">
    <property type="entry name" value="ALANYL-TRNA EDITING PROTEIN AARSD1"/>
    <property type="match status" value="1"/>
</dbReference>
<dbReference type="InterPro" id="IPR012947">
    <property type="entry name" value="tRNA_SAD"/>
</dbReference>